<feature type="region of interest" description="Disordered" evidence="1">
    <location>
        <begin position="1"/>
        <end position="123"/>
    </location>
</feature>
<dbReference type="EMBL" id="CM000146">
    <property type="protein sequence ID" value="EEE69428.1"/>
    <property type="molecule type" value="Genomic_DNA"/>
</dbReference>
<feature type="compositionally biased region" description="Basic and acidic residues" evidence="1">
    <location>
        <begin position="33"/>
        <end position="60"/>
    </location>
</feature>
<reference evidence="2" key="1">
    <citation type="journal article" date="2005" name="PLoS Biol.">
        <title>The genomes of Oryza sativa: a history of duplications.</title>
        <authorList>
            <person name="Yu J."/>
            <person name="Wang J."/>
            <person name="Lin W."/>
            <person name="Li S."/>
            <person name="Li H."/>
            <person name="Zhou J."/>
            <person name="Ni P."/>
            <person name="Dong W."/>
            <person name="Hu S."/>
            <person name="Zeng C."/>
            <person name="Zhang J."/>
            <person name="Zhang Y."/>
            <person name="Li R."/>
            <person name="Xu Z."/>
            <person name="Li S."/>
            <person name="Li X."/>
            <person name="Zheng H."/>
            <person name="Cong L."/>
            <person name="Lin L."/>
            <person name="Yin J."/>
            <person name="Geng J."/>
            <person name="Li G."/>
            <person name="Shi J."/>
            <person name="Liu J."/>
            <person name="Lv H."/>
            <person name="Li J."/>
            <person name="Wang J."/>
            <person name="Deng Y."/>
            <person name="Ran L."/>
            <person name="Shi X."/>
            <person name="Wang X."/>
            <person name="Wu Q."/>
            <person name="Li C."/>
            <person name="Ren X."/>
            <person name="Wang J."/>
            <person name="Wang X."/>
            <person name="Li D."/>
            <person name="Liu D."/>
            <person name="Zhang X."/>
            <person name="Ji Z."/>
            <person name="Zhao W."/>
            <person name="Sun Y."/>
            <person name="Zhang Z."/>
            <person name="Bao J."/>
            <person name="Han Y."/>
            <person name="Dong L."/>
            <person name="Ji J."/>
            <person name="Chen P."/>
            <person name="Wu S."/>
            <person name="Liu J."/>
            <person name="Xiao Y."/>
            <person name="Bu D."/>
            <person name="Tan J."/>
            <person name="Yang L."/>
            <person name="Ye C."/>
            <person name="Zhang J."/>
            <person name="Xu J."/>
            <person name="Zhou Y."/>
            <person name="Yu Y."/>
            <person name="Zhang B."/>
            <person name="Zhuang S."/>
            <person name="Wei H."/>
            <person name="Liu B."/>
            <person name="Lei M."/>
            <person name="Yu H."/>
            <person name="Li Y."/>
            <person name="Xu H."/>
            <person name="Wei S."/>
            <person name="He X."/>
            <person name="Fang L."/>
            <person name="Zhang Z."/>
            <person name="Zhang Y."/>
            <person name="Huang X."/>
            <person name="Su Z."/>
            <person name="Tong W."/>
            <person name="Li J."/>
            <person name="Tong Z."/>
            <person name="Li S."/>
            <person name="Ye J."/>
            <person name="Wang L."/>
            <person name="Fang L."/>
            <person name="Lei T."/>
            <person name="Chen C."/>
            <person name="Chen H."/>
            <person name="Xu Z."/>
            <person name="Li H."/>
            <person name="Huang H."/>
            <person name="Zhang F."/>
            <person name="Xu H."/>
            <person name="Li N."/>
            <person name="Zhao C."/>
            <person name="Li S."/>
            <person name="Dong L."/>
            <person name="Huang Y."/>
            <person name="Li L."/>
            <person name="Xi Y."/>
            <person name="Qi Q."/>
            <person name="Li W."/>
            <person name="Zhang B."/>
            <person name="Hu W."/>
            <person name="Zhang Y."/>
            <person name="Tian X."/>
            <person name="Jiao Y."/>
            <person name="Liang X."/>
            <person name="Jin J."/>
            <person name="Gao L."/>
            <person name="Zheng W."/>
            <person name="Hao B."/>
            <person name="Liu S."/>
            <person name="Wang W."/>
            <person name="Yuan L."/>
            <person name="Cao M."/>
            <person name="McDermott J."/>
            <person name="Samudrala R."/>
            <person name="Wang J."/>
            <person name="Wong G.K."/>
            <person name="Yang H."/>
        </authorList>
    </citation>
    <scope>NUCLEOTIDE SEQUENCE [LARGE SCALE GENOMIC DNA]</scope>
</reference>
<name>A0A8J8Y7B1_ORYSJ</name>
<sequence length="123" mass="13056">MMLHEWSSPPVAAAKKPDELTATPPCTAAPRRGAREGCSAEKKEKEKGSEKKAAAPEKQAKAPPAAPIPSMPAPALALMSPERPHGATRHRFEDLSVPVPGRHRQGTPDPDLTPLRADLAAPH</sequence>
<gene>
    <name evidence="2" type="ORF">OsJ_28811</name>
</gene>
<accession>A0A8J8Y7B1</accession>
<evidence type="ECO:0000313" key="2">
    <source>
        <dbReference type="EMBL" id="EEE69428.1"/>
    </source>
</evidence>
<protein>
    <submittedName>
        <fullName evidence="2">Uncharacterized protein</fullName>
    </submittedName>
</protein>
<dbReference type="AlphaFoldDB" id="A0A8J8Y7B1"/>
<feature type="compositionally biased region" description="Basic and acidic residues" evidence="1">
    <location>
        <begin position="82"/>
        <end position="94"/>
    </location>
</feature>
<proteinExistence type="predicted"/>
<organism evidence="2">
    <name type="scientific">Oryza sativa subsp. japonica</name>
    <name type="common">Rice</name>
    <dbReference type="NCBI Taxonomy" id="39947"/>
    <lineage>
        <taxon>Eukaryota</taxon>
        <taxon>Viridiplantae</taxon>
        <taxon>Streptophyta</taxon>
        <taxon>Embryophyta</taxon>
        <taxon>Tracheophyta</taxon>
        <taxon>Spermatophyta</taxon>
        <taxon>Magnoliopsida</taxon>
        <taxon>Liliopsida</taxon>
        <taxon>Poales</taxon>
        <taxon>Poaceae</taxon>
        <taxon>BOP clade</taxon>
        <taxon>Oryzoideae</taxon>
        <taxon>Oryzeae</taxon>
        <taxon>Oryzinae</taxon>
        <taxon>Oryza</taxon>
        <taxon>Oryza sativa</taxon>
    </lineage>
</organism>
<evidence type="ECO:0000256" key="1">
    <source>
        <dbReference type="SAM" id="MobiDB-lite"/>
    </source>
</evidence>
<reference evidence="2" key="2">
    <citation type="submission" date="2008-12" db="EMBL/GenBank/DDBJ databases">
        <title>Improved gene annotation of the rice (Oryza sativa) genomes.</title>
        <authorList>
            <person name="Wang J."/>
            <person name="Li R."/>
            <person name="Fan W."/>
            <person name="Huang Q."/>
            <person name="Zhang J."/>
            <person name="Zhou Y."/>
            <person name="Hu Y."/>
            <person name="Zi S."/>
            <person name="Li J."/>
            <person name="Ni P."/>
            <person name="Zheng H."/>
            <person name="Zhang Y."/>
            <person name="Zhao M."/>
            <person name="Hao Q."/>
            <person name="McDermott J."/>
            <person name="Samudrala R."/>
            <person name="Kristiansen K."/>
            <person name="Wong G.K.-S."/>
        </authorList>
    </citation>
    <scope>NUCLEOTIDE SEQUENCE</scope>
</reference>
<dbReference type="Proteomes" id="UP000007752">
    <property type="component" value="Chromosome 9"/>
</dbReference>